<accession>A0A914HIM8</accession>
<reference evidence="2" key="1">
    <citation type="submission" date="2022-11" db="UniProtKB">
        <authorList>
            <consortium name="WormBaseParasite"/>
        </authorList>
    </citation>
    <scope>IDENTIFICATION</scope>
</reference>
<proteinExistence type="predicted"/>
<protein>
    <submittedName>
        <fullName evidence="2">Uncharacterized protein</fullName>
    </submittedName>
</protein>
<dbReference type="WBParaSite" id="Gr19_v10_g16987.t1">
    <property type="protein sequence ID" value="Gr19_v10_g16987.t1"/>
    <property type="gene ID" value="Gr19_v10_g16987"/>
</dbReference>
<sequence>MNGFFISCAQQFKTENTWKRYSKNETTIITPSSRPYFGTFGPPNLVHLDAANGHFTGSSISLPNGELGLFWTQRIKIFS</sequence>
<organism evidence="1 2">
    <name type="scientific">Globodera rostochiensis</name>
    <name type="common">Golden nematode worm</name>
    <name type="synonym">Heterodera rostochiensis</name>
    <dbReference type="NCBI Taxonomy" id="31243"/>
    <lineage>
        <taxon>Eukaryota</taxon>
        <taxon>Metazoa</taxon>
        <taxon>Ecdysozoa</taxon>
        <taxon>Nematoda</taxon>
        <taxon>Chromadorea</taxon>
        <taxon>Rhabditida</taxon>
        <taxon>Tylenchina</taxon>
        <taxon>Tylenchomorpha</taxon>
        <taxon>Tylenchoidea</taxon>
        <taxon>Heteroderidae</taxon>
        <taxon>Heteroderinae</taxon>
        <taxon>Globodera</taxon>
    </lineage>
</organism>
<name>A0A914HIM8_GLORO</name>
<evidence type="ECO:0000313" key="2">
    <source>
        <dbReference type="WBParaSite" id="Gr19_v10_g16987.t1"/>
    </source>
</evidence>
<evidence type="ECO:0000313" key="1">
    <source>
        <dbReference type="Proteomes" id="UP000887572"/>
    </source>
</evidence>
<keyword evidence="1" id="KW-1185">Reference proteome</keyword>
<dbReference type="Proteomes" id="UP000887572">
    <property type="component" value="Unplaced"/>
</dbReference>
<dbReference type="AlphaFoldDB" id="A0A914HIM8"/>